<feature type="transmembrane region" description="Helical" evidence="9">
    <location>
        <begin position="380"/>
        <end position="401"/>
    </location>
</feature>
<feature type="transmembrane region" description="Helical" evidence="9">
    <location>
        <begin position="407"/>
        <end position="427"/>
    </location>
</feature>
<dbReference type="Pfam" id="PF00873">
    <property type="entry name" value="ACR_tran"/>
    <property type="match status" value="1"/>
</dbReference>
<dbReference type="Proteomes" id="UP000000238">
    <property type="component" value="Chromosome"/>
</dbReference>
<evidence type="ECO:0000256" key="8">
    <source>
        <dbReference type="ARBA" id="ARBA00023136"/>
    </source>
</evidence>
<reference evidence="10 11" key="1">
    <citation type="journal article" date="2005" name="Nucleic Acids Res.">
        <title>Genomic blueprint of Hahella chejuensis, a marine microbe producing an algicidal agent.</title>
        <authorList>
            <person name="Jeong H."/>
            <person name="Yim J.H."/>
            <person name="Lee C."/>
            <person name="Choi S.-H."/>
            <person name="Park Y.K."/>
            <person name="Yoon S.H."/>
            <person name="Hur C.-G."/>
            <person name="Kang H.-Y."/>
            <person name="Kim D."/>
            <person name="Lee H.H."/>
            <person name="Park K.H."/>
            <person name="Park S.-H."/>
            <person name="Park H.-S."/>
            <person name="Lee H.K."/>
            <person name="Oh T.K."/>
            <person name="Kim J.F."/>
        </authorList>
    </citation>
    <scope>NUCLEOTIDE SEQUENCE [LARGE SCALE GENOMIC DNA]</scope>
    <source>
        <strain evidence="10 11">KCTC 2396</strain>
    </source>
</reference>
<dbReference type="NCBIfam" id="NF000282">
    <property type="entry name" value="RND_permease_1"/>
    <property type="match status" value="1"/>
</dbReference>
<dbReference type="FunFam" id="1.20.1640.10:FF:000001">
    <property type="entry name" value="Efflux pump membrane transporter"/>
    <property type="match status" value="1"/>
</dbReference>
<dbReference type="Gene3D" id="3.30.70.1430">
    <property type="entry name" value="Multidrug efflux transporter AcrB pore domain"/>
    <property type="match status" value="2"/>
</dbReference>
<dbReference type="SUPFAM" id="SSF82866">
    <property type="entry name" value="Multidrug efflux transporter AcrB transmembrane domain"/>
    <property type="match status" value="2"/>
</dbReference>
<keyword evidence="5 9" id="KW-0997">Cell inner membrane</keyword>
<keyword evidence="4" id="KW-1003">Cell membrane</keyword>
<evidence type="ECO:0000256" key="5">
    <source>
        <dbReference type="ARBA" id="ARBA00022519"/>
    </source>
</evidence>
<evidence type="ECO:0000313" key="10">
    <source>
        <dbReference type="EMBL" id="ABC30520.1"/>
    </source>
</evidence>
<keyword evidence="8 9" id="KW-0472">Membrane</keyword>
<keyword evidence="6 9" id="KW-0812">Transmembrane</keyword>
<feature type="transmembrane region" description="Helical" evidence="9">
    <location>
        <begin position="1008"/>
        <end position="1034"/>
    </location>
</feature>
<accession>Q2SFQ4</accession>
<dbReference type="HOGENOM" id="CLU_002755_1_2_6"/>
<evidence type="ECO:0000256" key="7">
    <source>
        <dbReference type="ARBA" id="ARBA00022989"/>
    </source>
</evidence>
<dbReference type="NCBIfam" id="TIGR00915">
    <property type="entry name" value="2A0602"/>
    <property type="match status" value="1"/>
</dbReference>
<sequence>MRDSIQGDALSQRRLAAFFVNRPVFSWVAAIVVMLAGALGLMSMPVSQYPDIAPPTIMISASYPGASAEVVENSVTQILEQELKGLDNLMYFSSRSSSSGASEVMLTFQHGTDADIAQVQVQNKAAQAAGRLPAPVQQQGLTVNKSQNNFLMILGFYDASDRLSDTDISDWLAGSLQDPLSRVDGVGAVQNFGSPYAMRIWLDPHKLNSFRLMPKDVTDAIAAQNTEVSVGELGALPARPGQQLNVTVTSMSRLTSPQQFRDIIIKTDADGAVVRLGDVARVELGAEDYGGTTKLNGHPASGLAVMLAPGANALQVAEAVKQKVAQLRGVFPPGVKVAFPEDTTRFVKLSIHSVLQTLLEAVALVVLVMFAFLQNWRATLIPAITVPVVLLGTFGVLAAAGYSVNTLSLFAMVLAIGLLVDDAIVVVENVERIMREEGLDARAATLKSMDRITGVLIGVAAALAAVFLPMAFFSGSVGVIYRQFSVTLVAAMALSAVAAICLTPALCVKFLRHGEASAGGFNAFNRGFARFQQRYVGGLRFMLSRPVRFSAAYILAVGLMALVYWRLPTAFIPDEDQGTVLVQFNLPAGATYDRAAKVAQEIERYFLEQEKANVETVYILSGFSFDGAGQNAGMGFVALKDWSQREGPENSAQAIADRATEAFSRLRDAQAYSMVLPPIEGLGRSNGFELWLQDLGGLGTEGLAAAAAELEQRLQGGEAFSYVRAGADRNVQQLRVDIDREKASALGLALEDVNETLSVAWGGSYVNDFVHQGRVKKVIVQADAPYRAAPEDLRHWFVRGAGDAMTPFTAFSATQWRNGPTELSRYNGLQAVPLFGAAAQGVSSGEAMAQVEKQAASLPGTNFEWSGLSYQDKLSSGQAPLLYLASILFVFLCLAALYESWTIPCAVAPAIPLGVLGALLAVYWRGLPNDIYFQVGLLTTIGLSAKNAILIVEFAEAAVRQGMAPMTAVVEGARLRLRPILMTSLAFGAGVAPLALSTGPGSASQNAIGTSVLGGVLAATALAIFFVPLFYLWVKGVFFTGRRRAFATVKKSGAVA</sequence>
<dbReference type="InterPro" id="IPR004764">
    <property type="entry name" value="MdtF-like"/>
</dbReference>
<dbReference type="GO" id="GO:0005886">
    <property type="term" value="C:plasma membrane"/>
    <property type="evidence" value="ECO:0007669"/>
    <property type="project" value="UniProtKB-SubCell"/>
</dbReference>
<evidence type="ECO:0000256" key="1">
    <source>
        <dbReference type="ARBA" id="ARBA00004429"/>
    </source>
</evidence>
<evidence type="ECO:0000313" key="11">
    <source>
        <dbReference type="Proteomes" id="UP000000238"/>
    </source>
</evidence>
<evidence type="ECO:0000256" key="4">
    <source>
        <dbReference type="ARBA" id="ARBA00022475"/>
    </source>
</evidence>
<dbReference type="GO" id="GO:0042910">
    <property type="term" value="F:xenobiotic transmembrane transporter activity"/>
    <property type="evidence" value="ECO:0007669"/>
    <property type="project" value="TreeGrafter"/>
</dbReference>
<feature type="transmembrane region" description="Helical" evidence="9">
    <location>
        <begin position="881"/>
        <end position="898"/>
    </location>
</feature>
<name>Q2SFQ4_HAHCH</name>
<gene>
    <name evidence="10" type="ordered locus">HCH_03788</name>
</gene>
<feature type="transmembrane region" description="Helical" evidence="9">
    <location>
        <begin position="931"/>
        <end position="954"/>
    </location>
</feature>
<dbReference type="eggNOG" id="COG0841">
    <property type="taxonomic scope" value="Bacteria"/>
</dbReference>
<dbReference type="STRING" id="349521.HCH_03788"/>
<evidence type="ECO:0000256" key="3">
    <source>
        <dbReference type="ARBA" id="ARBA00022448"/>
    </source>
</evidence>
<dbReference type="GO" id="GO:0015562">
    <property type="term" value="F:efflux transmembrane transporter activity"/>
    <property type="evidence" value="ECO:0007669"/>
    <property type="project" value="InterPro"/>
</dbReference>
<dbReference type="SUPFAM" id="SSF82693">
    <property type="entry name" value="Multidrug efflux transporter AcrB pore domain, PN1, PN2, PC1 and PC2 subdomains"/>
    <property type="match status" value="4"/>
</dbReference>
<dbReference type="Gene3D" id="3.30.2090.10">
    <property type="entry name" value="Multidrug efflux transporter AcrB TolC docking domain, DN and DC subdomains"/>
    <property type="match status" value="2"/>
</dbReference>
<evidence type="ECO:0000256" key="2">
    <source>
        <dbReference type="ARBA" id="ARBA00010942"/>
    </source>
</evidence>
<dbReference type="GO" id="GO:0009636">
    <property type="term" value="P:response to toxic substance"/>
    <property type="evidence" value="ECO:0007669"/>
    <property type="project" value="UniProtKB-ARBA"/>
</dbReference>
<dbReference type="OrthoDB" id="9757904at2"/>
<feature type="transmembrane region" description="Helical" evidence="9">
    <location>
        <begin position="975"/>
        <end position="996"/>
    </location>
</feature>
<dbReference type="Gene3D" id="3.30.70.1320">
    <property type="entry name" value="Multidrug efflux transporter AcrB pore domain like"/>
    <property type="match status" value="1"/>
</dbReference>
<keyword evidence="3 9" id="KW-0813">Transport</keyword>
<evidence type="ECO:0000256" key="9">
    <source>
        <dbReference type="RuleBase" id="RU364070"/>
    </source>
</evidence>
<dbReference type="PANTHER" id="PTHR32063">
    <property type="match status" value="1"/>
</dbReference>
<comment type="similarity">
    <text evidence="2 9">Belongs to the resistance-nodulation-cell division (RND) (TC 2.A.6) family.</text>
</comment>
<keyword evidence="11" id="KW-1185">Reference proteome</keyword>
<feature type="transmembrane region" description="Helical" evidence="9">
    <location>
        <begin position="24"/>
        <end position="44"/>
    </location>
</feature>
<dbReference type="InterPro" id="IPR027463">
    <property type="entry name" value="AcrB_DN_DC_subdom"/>
</dbReference>
<feature type="transmembrane region" description="Helical" evidence="9">
    <location>
        <begin position="354"/>
        <end position="373"/>
    </location>
</feature>
<organism evidence="10 11">
    <name type="scientific">Hahella chejuensis (strain KCTC 2396)</name>
    <dbReference type="NCBI Taxonomy" id="349521"/>
    <lineage>
        <taxon>Bacteria</taxon>
        <taxon>Pseudomonadati</taxon>
        <taxon>Pseudomonadota</taxon>
        <taxon>Gammaproteobacteria</taxon>
        <taxon>Oceanospirillales</taxon>
        <taxon>Hahellaceae</taxon>
        <taxon>Hahella</taxon>
    </lineage>
</organism>
<dbReference type="KEGG" id="hch:HCH_03788"/>
<dbReference type="Gene3D" id="3.30.70.1440">
    <property type="entry name" value="Multidrug efflux transporter AcrB pore domain"/>
    <property type="match status" value="1"/>
</dbReference>
<dbReference type="SUPFAM" id="SSF82714">
    <property type="entry name" value="Multidrug efflux transporter AcrB TolC docking domain, DN and DC subdomains"/>
    <property type="match status" value="2"/>
</dbReference>
<dbReference type="PANTHER" id="PTHR32063:SF32">
    <property type="entry name" value="AMINOGLYCOSIDE EFFLUX PUMP-RELATED"/>
    <property type="match status" value="1"/>
</dbReference>
<dbReference type="Gene3D" id="1.20.1640.10">
    <property type="entry name" value="Multidrug efflux transporter AcrB transmembrane domain"/>
    <property type="match status" value="2"/>
</dbReference>
<dbReference type="FunFam" id="3.30.70.1430:FF:000001">
    <property type="entry name" value="Efflux pump membrane transporter"/>
    <property type="match status" value="1"/>
</dbReference>
<dbReference type="AlphaFoldDB" id="Q2SFQ4"/>
<feature type="transmembrane region" description="Helical" evidence="9">
    <location>
        <begin position="549"/>
        <end position="567"/>
    </location>
</feature>
<feature type="transmembrane region" description="Helical" evidence="9">
    <location>
        <begin position="905"/>
        <end position="925"/>
    </location>
</feature>
<proteinExistence type="inferred from homology"/>
<dbReference type="RefSeq" id="WP_011397587.1">
    <property type="nucleotide sequence ID" value="NC_007645.1"/>
</dbReference>
<keyword evidence="7 9" id="KW-1133">Transmembrane helix</keyword>
<dbReference type="InterPro" id="IPR001036">
    <property type="entry name" value="Acrflvin-R"/>
</dbReference>
<evidence type="ECO:0000256" key="6">
    <source>
        <dbReference type="ARBA" id="ARBA00022692"/>
    </source>
</evidence>
<protein>
    <recommendedName>
        <fullName evidence="9">Efflux pump membrane transporter</fullName>
    </recommendedName>
</protein>
<dbReference type="FunFam" id="3.30.70.1430:FF:000002">
    <property type="entry name" value="Efflux pump membrane transporter"/>
    <property type="match status" value="1"/>
</dbReference>
<dbReference type="PRINTS" id="PR00702">
    <property type="entry name" value="ACRIFLAVINRP"/>
</dbReference>
<feature type="transmembrane region" description="Helical" evidence="9">
    <location>
        <begin position="452"/>
        <end position="472"/>
    </location>
</feature>
<comment type="subcellular location">
    <subcellularLocation>
        <location evidence="1 9">Cell inner membrane</location>
        <topology evidence="1 9">Multi-pass membrane protein</topology>
    </subcellularLocation>
</comment>
<dbReference type="EMBL" id="CP000155">
    <property type="protein sequence ID" value="ABC30520.1"/>
    <property type="molecule type" value="Genomic_DNA"/>
</dbReference>
<feature type="transmembrane region" description="Helical" evidence="9">
    <location>
        <begin position="484"/>
        <end position="508"/>
    </location>
</feature>